<dbReference type="GO" id="GO:0008983">
    <property type="term" value="F:protein-glutamate O-methyltransferase activity"/>
    <property type="evidence" value="ECO:0007669"/>
    <property type="project" value="UniProtKB-EC"/>
</dbReference>
<dbReference type="Gene3D" id="3.40.50.150">
    <property type="entry name" value="Vaccinia Virus protein VP39"/>
    <property type="match status" value="1"/>
</dbReference>
<evidence type="ECO:0000256" key="2">
    <source>
        <dbReference type="ARBA" id="ARBA00022603"/>
    </source>
</evidence>
<dbReference type="Pfam" id="PF01739">
    <property type="entry name" value="CheR"/>
    <property type="match status" value="1"/>
</dbReference>
<dbReference type="SMART" id="SM00138">
    <property type="entry name" value="MeTrc"/>
    <property type="match status" value="1"/>
</dbReference>
<dbReference type="SUPFAM" id="SSF47757">
    <property type="entry name" value="Chemotaxis receptor methyltransferase CheR, N-terminal domain"/>
    <property type="match status" value="1"/>
</dbReference>
<dbReference type="SUPFAM" id="SSF53335">
    <property type="entry name" value="S-adenosyl-L-methionine-dependent methyltransferases"/>
    <property type="match status" value="1"/>
</dbReference>
<dbReference type="AlphaFoldDB" id="A0A512NLP4"/>
<dbReference type="InterPro" id="IPR022641">
    <property type="entry name" value="CheR_N"/>
</dbReference>
<keyword evidence="4 5" id="KW-0949">S-adenosyl-L-methionine</keyword>
<evidence type="ECO:0000256" key="4">
    <source>
        <dbReference type="ARBA" id="ARBA00022691"/>
    </source>
</evidence>
<keyword evidence="2 5" id="KW-0489">Methyltransferase</keyword>
<dbReference type="PROSITE" id="PS50123">
    <property type="entry name" value="CHER"/>
    <property type="match status" value="1"/>
</dbReference>
<dbReference type="PANTHER" id="PTHR24422:SF10">
    <property type="entry name" value="CHEMOTAXIS PROTEIN METHYLTRANSFERASE 2"/>
    <property type="match status" value="1"/>
</dbReference>
<dbReference type="PANTHER" id="PTHR24422">
    <property type="entry name" value="CHEMOTAXIS PROTEIN METHYLTRANSFERASE"/>
    <property type="match status" value="1"/>
</dbReference>
<keyword evidence="3 5" id="KW-0808">Transferase</keyword>
<dbReference type="Proteomes" id="UP000321058">
    <property type="component" value="Unassembled WGS sequence"/>
</dbReference>
<dbReference type="EC" id="2.1.1.80" evidence="5"/>
<evidence type="ECO:0000313" key="8">
    <source>
        <dbReference type="EMBL" id="GEP59863.1"/>
    </source>
</evidence>
<dbReference type="Gene3D" id="1.10.155.10">
    <property type="entry name" value="Chemotaxis receptor methyltransferase CheR, N-terminal domain"/>
    <property type="match status" value="1"/>
</dbReference>
<comment type="catalytic activity">
    <reaction evidence="1 5">
        <text>L-glutamyl-[protein] + S-adenosyl-L-methionine = [protein]-L-glutamate 5-O-methyl ester + S-adenosyl-L-homocysteine</text>
        <dbReference type="Rhea" id="RHEA:24452"/>
        <dbReference type="Rhea" id="RHEA-COMP:10208"/>
        <dbReference type="Rhea" id="RHEA-COMP:10311"/>
        <dbReference type="ChEBI" id="CHEBI:29973"/>
        <dbReference type="ChEBI" id="CHEBI:57856"/>
        <dbReference type="ChEBI" id="CHEBI:59789"/>
        <dbReference type="ChEBI" id="CHEBI:82795"/>
        <dbReference type="EC" id="2.1.1.80"/>
    </reaction>
</comment>
<dbReference type="RefSeq" id="WP_281291577.1">
    <property type="nucleotide sequence ID" value="NZ_BKAJ01000142.1"/>
</dbReference>
<proteinExistence type="predicted"/>
<comment type="function">
    <text evidence="5">Methylation of the membrane-bound methyl-accepting chemotaxis proteins (MCP) to form gamma-glutamyl methyl ester residues in MCP.</text>
</comment>
<dbReference type="InterPro" id="IPR029063">
    <property type="entry name" value="SAM-dependent_MTases_sf"/>
</dbReference>
<evidence type="ECO:0000256" key="3">
    <source>
        <dbReference type="ARBA" id="ARBA00022679"/>
    </source>
</evidence>
<feature type="binding site" evidence="6">
    <location>
        <position position="120"/>
    </location>
    <ligand>
        <name>S-adenosyl-L-methionine</name>
        <dbReference type="ChEBI" id="CHEBI:59789"/>
    </ligand>
</feature>
<dbReference type="InterPro" id="IPR026024">
    <property type="entry name" value="Chemotaxis_MeTrfase_CheR"/>
</dbReference>
<dbReference type="PRINTS" id="PR00996">
    <property type="entry name" value="CHERMTFRASE"/>
</dbReference>
<feature type="binding site" evidence="6">
    <location>
        <begin position="220"/>
        <end position="221"/>
    </location>
    <ligand>
        <name>S-adenosyl-L-methionine</name>
        <dbReference type="ChEBI" id="CHEBI:59789"/>
    </ligand>
</feature>
<feature type="binding site" evidence="6">
    <location>
        <position position="78"/>
    </location>
    <ligand>
        <name>S-adenosyl-L-methionine</name>
        <dbReference type="ChEBI" id="CHEBI:59789"/>
    </ligand>
</feature>
<dbReference type="Pfam" id="PF03705">
    <property type="entry name" value="CheR_N"/>
    <property type="match status" value="1"/>
</dbReference>
<feature type="domain" description="CheR-type methyltransferase" evidence="7">
    <location>
        <begin position="1"/>
        <end position="268"/>
    </location>
</feature>
<evidence type="ECO:0000256" key="5">
    <source>
        <dbReference type="PIRNR" id="PIRNR000410"/>
    </source>
</evidence>
<organism evidence="8 9">
    <name type="scientific">Reyranella soli</name>
    <dbReference type="NCBI Taxonomy" id="1230389"/>
    <lineage>
        <taxon>Bacteria</taxon>
        <taxon>Pseudomonadati</taxon>
        <taxon>Pseudomonadota</taxon>
        <taxon>Alphaproteobacteria</taxon>
        <taxon>Hyphomicrobiales</taxon>
        <taxon>Reyranellaceae</taxon>
        <taxon>Reyranella</taxon>
    </lineage>
</organism>
<evidence type="ECO:0000313" key="9">
    <source>
        <dbReference type="Proteomes" id="UP000321058"/>
    </source>
</evidence>
<reference evidence="8 9" key="1">
    <citation type="submission" date="2019-07" db="EMBL/GenBank/DDBJ databases">
        <title>Whole genome shotgun sequence of Reyranella soli NBRC 108950.</title>
        <authorList>
            <person name="Hosoyama A."/>
            <person name="Uohara A."/>
            <person name="Ohji S."/>
            <person name="Ichikawa N."/>
        </authorList>
    </citation>
    <scope>NUCLEOTIDE SEQUENCE [LARGE SCALE GENOMIC DNA]</scope>
    <source>
        <strain evidence="8 9">NBRC 108950</strain>
    </source>
</reference>
<dbReference type="EMBL" id="BKAJ01000142">
    <property type="protein sequence ID" value="GEP59863.1"/>
    <property type="molecule type" value="Genomic_DNA"/>
</dbReference>
<dbReference type="PIRSF" id="PIRSF000410">
    <property type="entry name" value="CheR"/>
    <property type="match status" value="1"/>
</dbReference>
<feature type="binding site" evidence="6">
    <location>
        <position position="76"/>
    </location>
    <ligand>
        <name>S-adenosyl-L-methionine</name>
        <dbReference type="ChEBI" id="CHEBI:59789"/>
    </ligand>
</feature>
<dbReference type="InterPro" id="IPR022642">
    <property type="entry name" value="CheR_C"/>
</dbReference>
<feature type="binding site" evidence="6">
    <location>
        <position position="82"/>
    </location>
    <ligand>
        <name>S-adenosyl-L-methionine</name>
        <dbReference type="ChEBI" id="CHEBI:59789"/>
    </ligand>
</feature>
<name>A0A512NLP4_9HYPH</name>
<dbReference type="InterPro" id="IPR036804">
    <property type="entry name" value="CheR_N_sf"/>
</dbReference>
<evidence type="ECO:0000256" key="1">
    <source>
        <dbReference type="ARBA" id="ARBA00001541"/>
    </source>
</evidence>
<comment type="caution">
    <text evidence="8">The sequence shown here is derived from an EMBL/GenBank/DDBJ whole genome shotgun (WGS) entry which is preliminary data.</text>
</comment>
<sequence>MNEVDPVSQEELRAICEFLYRRTGMLFGEAKRYYVQRRISDRMNALGIAPFRTYFAYLRSDADGEVEKFVNAFTVNETYFYREDHQLRCLSSDLLAERVRAKRRGEALRIWSVPCATGEEPYSIAIWLLENWPEVDVQDIEIIGSDIDTQCTAAAAEGEYGARALMRLSPQLVEKYFVPAGKDRWRVVPELRQSVQFSSANITKASETRQHGLFDVIFCRNVLIYFDDASRRVAAENLFEALAPGGFICLGHTESMSRISPLFEVRRFPDAIVYQRPLIGGNGAGGKGGHSNG</sequence>
<dbReference type="GO" id="GO:0032259">
    <property type="term" value="P:methylation"/>
    <property type="evidence" value="ECO:0007669"/>
    <property type="project" value="UniProtKB-KW"/>
</dbReference>
<dbReference type="InterPro" id="IPR000780">
    <property type="entry name" value="CheR_MeTrfase"/>
</dbReference>
<evidence type="ECO:0000259" key="7">
    <source>
        <dbReference type="PROSITE" id="PS50123"/>
    </source>
</evidence>
<gene>
    <name evidence="8" type="ORF">RSO01_70290</name>
</gene>
<protein>
    <recommendedName>
        <fullName evidence="5">Chemotaxis protein methyltransferase</fullName>
        <ecNumber evidence="5">2.1.1.80</ecNumber>
    </recommendedName>
</protein>
<feature type="binding site" evidence="6">
    <location>
        <position position="146"/>
    </location>
    <ligand>
        <name>S-adenosyl-L-methionine</name>
        <dbReference type="ChEBI" id="CHEBI:59789"/>
    </ligand>
</feature>
<evidence type="ECO:0000256" key="6">
    <source>
        <dbReference type="PIRSR" id="PIRSR000410-1"/>
    </source>
</evidence>
<keyword evidence="9" id="KW-1185">Reference proteome</keyword>
<accession>A0A512NLP4</accession>
<dbReference type="InterPro" id="IPR050903">
    <property type="entry name" value="Bact_Chemotaxis_MeTrfase"/>
</dbReference>